<proteinExistence type="predicted"/>
<accession>A0A0A9GG37</accession>
<dbReference type="EMBL" id="GBRH01173846">
    <property type="protein sequence ID" value="JAE24050.1"/>
    <property type="molecule type" value="Transcribed_RNA"/>
</dbReference>
<reference evidence="1" key="2">
    <citation type="journal article" date="2015" name="Data Brief">
        <title>Shoot transcriptome of the giant reed, Arundo donax.</title>
        <authorList>
            <person name="Barrero R.A."/>
            <person name="Guerrero F.D."/>
            <person name="Moolhuijzen P."/>
            <person name="Goolsby J.A."/>
            <person name="Tidwell J."/>
            <person name="Bellgard S.E."/>
            <person name="Bellgard M.I."/>
        </authorList>
    </citation>
    <scope>NUCLEOTIDE SEQUENCE</scope>
    <source>
        <tissue evidence="1">Shoot tissue taken approximately 20 cm above the soil surface</tissue>
    </source>
</reference>
<evidence type="ECO:0000313" key="1">
    <source>
        <dbReference type="EMBL" id="JAE24050.1"/>
    </source>
</evidence>
<reference evidence="1" key="1">
    <citation type="submission" date="2014-09" db="EMBL/GenBank/DDBJ databases">
        <authorList>
            <person name="Magalhaes I.L.F."/>
            <person name="Oliveira U."/>
            <person name="Santos F.R."/>
            <person name="Vidigal T.H.D.A."/>
            <person name="Brescovit A.D."/>
            <person name="Santos A.J."/>
        </authorList>
    </citation>
    <scope>NUCLEOTIDE SEQUENCE</scope>
    <source>
        <tissue evidence="1">Shoot tissue taken approximately 20 cm above the soil surface</tissue>
    </source>
</reference>
<sequence>MFPLSSPLYLVETVNWKGGLGWLILDQRREAIFLLPAPFSFSFHISSVSFLFMKHCLCVLSVFN</sequence>
<organism evidence="1">
    <name type="scientific">Arundo donax</name>
    <name type="common">Giant reed</name>
    <name type="synonym">Donax arundinaceus</name>
    <dbReference type="NCBI Taxonomy" id="35708"/>
    <lineage>
        <taxon>Eukaryota</taxon>
        <taxon>Viridiplantae</taxon>
        <taxon>Streptophyta</taxon>
        <taxon>Embryophyta</taxon>
        <taxon>Tracheophyta</taxon>
        <taxon>Spermatophyta</taxon>
        <taxon>Magnoliopsida</taxon>
        <taxon>Liliopsida</taxon>
        <taxon>Poales</taxon>
        <taxon>Poaceae</taxon>
        <taxon>PACMAD clade</taxon>
        <taxon>Arundinoideae</taxon>
        <taxon>Arundineae</taxon>
        <taxon>Arundo</taxon>
    </lineage>
</organism>
<dbReference type="AlphaFoldDB" id="A0A0A9GG37"/>
<protein>
    <submittedName>
        <fullName evidence="1">Uncharacterized protein</fullName>
    </submittedName>
</protein>
<name>A0A0A9GG37_ARUDO</name>